<sequence>MIDLRNILKPQNAWQHCKMLCYLMVLLITLQSTLVMKNSHICDATNKNFSNQHLQTKLAFTEQVSDKKSILKQEISHDECLDCNCNACPCCSHIVLSLVSIKYYFSMLTLSISDLESSQIDTPYYTISRPPKPLDIYIS</sequence>
<keyword evidence="2" id="KW-1185">Reference proteome</keyword>
<dbReference type="EMBL" id="FOLO01000072">
    <property type="protein sequence ID" value="SFD60428.1"/>
    <property type="molecule type" value="Genomic_DNA"/>
</dbReference>
<proteinExistence type="predicted"/>
<name>A0A1I1TT76_9GAMM</name>
<evidence type="ECO:0000313" key="2">
    <source>
        <dbReference type="Proteomes" id="UP000198862"/>
    </source>
</evidence>
<dbReference type="OrthoDB" id="9970446at2"/>
<dbReference type="AlphaFoldDB" id="A0A1I1TT76"/>
<evidence type="ECO:0000313" key="1">
    <source>
        <dbReference type="EMBL" id="SFD60428.1"/>
    </source>
</evidence>
<protein>
    <submittedName>
        <fullName evidence="1">Uncharacterized protein</fullName>
    </submittedName>
</protein>
<gene>
    <name evidence="1" type="ORF">SAMN02745724_04955</name>
</gene>
<dbReference type="Proteomes" id="UP000198862">
    <property type="component" value="Unassembled WGS sequence"/>
</dbReference>
<accession>A0A1I1TT76</accession>
<reference evidence="1 2" key="1">
    <citation type="submission" date="2016-10" db="EMBL/GenBank/DDBJ databases">
        <authorList>
            <person name="de Groot N.N."/>
        </authorList>
    </citation>
    <scope>NUCLEOTIDE SEQUENCE [LARGE SCALE GENOMIC DNA]</scope>
    <source>
        <strain evidence="1 2">DSM 6059</strain>
    </source>
</reference>
<dbReference type="STRING" id="1123010.SAMN02745724_04955"/>
<dbReference type="RefSeq" id="WP_091991137.1">
    <property type="nucleotide sequence ID" value="NZ_FOLO01000072.1"/>
</dbReference>
<organism evidence="1 2">
    <name type="scientific">Pseudoalteromonas denitrificans DSM 6059</name>
    <dbReference type="NCBI Taxonomy" id="1123010"/>
    <lineage>
        <taxon>Bacteria</taxon>
        <taxon>Pseudomonadati</taxon>
        <taxon>Pseudomonadota</taxon>
        <taxon>Gammaproteobacteria</taxon>
        <taxon>Alteromonadales</taxon>
        <taxon>Pseudoalteromonadaceae</taxon>
        <taxon>Pseudoalteromonas</taxon>
    </lineage>
</organism>